<dbReference type="Gene3D" id="3.30.450.40">
    <property type="match status" value="2"/>
</dbReference>
<evidence type="ECO:0000259" key="4">
    <source>
        <dbReference type="PROSITE" id="PS50883"/>
    </source>
</evidence>
<dbReference type="SMART" id="SM00267">
    <property type="entry name" value="GGDEF"/>
    <property type="match status" value="1"/>
</dbReference>
<dbReference type="CDD" id="cd01948">
    <property type="entry name" value="EAL"/>
    <property type="match status" value="1"/>
</dbReference>
<dbReference type="InterPro" id="IPR029787">
    <property type="entry name" value="Nucleotide_cyclase"/>
</dbReference>
<evidence type="ECO:0000259" key="3">
    <source>
        <dbReference type="PROSITE" id="PS50113"/>
    </source>
</evidence>
<dbReference type="InterPro" id="IPR000160">
    <property type="entry name" value="GGDEF_dom"/>
</dbReference>
<feature type="domain" description="PAS" evidence="2">
    <location>
        <begin position="9"/>
        <end position="80"/>
    </location>
</feature>
<dbReference type="CDD" id="cd00130">
    <property type="entry name" value="PAS"/>
    <property type="match status" value="2"/>
</dbReference>
<organism evidence="6 7">
    <name type="scientific">Hydrogenivirga caldilitoris</name>
    <dbReference type="NCBI Taxonomy" id="246264"/>
    <lineage>
        <taxon>Bacteria</taxon>
        <taxon>Pseudomonadati</taxon>
        <taxon>Aquificota</taxon>
        <taxon>Aquificia</taxon>
        <taxon>Aquificales</taxon>
        <taxon>Aquificaceae</taxon>
        <taxon>Hydrogenivirga</taxon>
    </lineage>
</organism>
<evidence type="ECO:0000259" key="5">
    <source>
        <dbReference type="PROSITE" id="PS50887"/>
    </source>
</evidence>
<dbReference type="InterPro" id="IPR001633">
    <property type="entry name" value="EAL_dom"/>
</dbReference>
<feature type="domain" description="PAC" evidence="3">
    <location>
        <begin position="535"/>
        <end position="589"/>
    </location>
</feature>
<dbReference type="InterPro" id="IPR052155">
    <property type="entry name" value="Biofilm_reg_signaling"/>
</dbReference>
<dbReference type="Proteomes" id="UP000267841">
    <property type="component" value="Unassembled WGS sequence"/>
</dbReference>
<protein>
    <submittedName>
        <fullName evidence="6">PAS domain S-box-containing protein/diguanylate cyclase (GGDEF)-like protein</fullName>
    </submittedName>
</protein>
<feature type="domain" description="PAC" evidence="3">
    <location>
        <begin position="83"/>
        <end position="134"/>
    </location>
</feature>
<evidence type="ECO:0000313" key="7">
    <source>
        <dbReference type="Proteomes" id="UP000267841"/>
    </source>
</evidence>
<dbReference type="AlphaFoldDB" id="A0A497XM83"/>
<dbReference type="InterPro" id="IPR035965">
    <property type="entry name" value="PAS-like_dom_sf"/>
</dbReference>
<keyword evidence="7" id="KW-1185">Reference proteome</keyword>
<dbReference type="EMBL" id="RCCJ01000001">
    <property type="protein sequence ID" value="RLJ69965.1"/>
    <property type="molecule type" value="Genomic_DNA"/>
</dbReference>
<feature type="coiled-coil region" evidence="1">
    <location>
        <begin position="278"/>
        <end position="305"/>
    </location>
</feature>
<dbReference type="Pfam" id="PF13185">
    <property type="entry name" value="GAF_2"/>
    <property type="match status" value="2"/>
</dbReference>
<dbReference type="OrthoDB" id="9762141at2"/>
<dbReference type="GO" id="GO:0006355">
    <property type="term" value="P:regulation of DNA-templated transcription"/>
    <property type="evidence" value="ECO:0007669"/>
    <property type="project" value="InterPro"/>
</dbReference>
<dbReference type="Gene3D" id="3.30.70.270">
    <property type="match status" value="1"/>
</dbReference>
<evidence type="ECO:0000259" key="2">
    <source>
        <dbReference type="PROSITE" id="PS50112"/>
    </source>
</evidence>
<dbReference type="InterPro" id="IPR035919">
    <property type="entry name" value="EAL_sf"/>
</dbReference>
<dbReference type="SUPFAM" id="SSF141868">
    <property type="entry name" value="EAL domain-like"/>
    <property type="match status" value="1"/>
</dbReference>
<feature type="domain" description="PAS" evidence="2">
    <location>
        <begin position="464"/>
        <end position="510"/>
    </location>
</feature>
<dbReference type="SUPFAM" id="SSF55073">
    <property type="entry name" value="Nucleotide cyclase"/>
    <property type="match status" value="1"/>
</dbReference>
<evidence type="ECO:0000256" key="1">
    <source>
        <dbReference type="SAM" id="Coils"/>
    </source>
</evidence>
<dbReference type="InterPro" id="IPR043128">
    <property type="entry name" value="Rev_trsase/Diguanyl_cyclase"/>
</dbReference>
<dbReference type="SMART" id="SM00086">
    <property type="entry name" value="PAC"/>
    <property type="match status" value="2"/>
</dbReference>
<dbReference type="SUPFAM" id="SSF55785">
    <property type="entry name" value="PYP-like sensor domain (PAS domain)"/>
    <property type="match status" value="2"/>
</dbReference>
<comment type="caution">
    <text evidence="6">The sequence shown here is derived from an EMBL/GenBank/DDBJ whole genome shotgun (WGS) entry which is preliminary data.</text>
</comment>
<dbReference type="PROSITE" id="PS50887">
    <property type="entry name" value="GGDEF"/>
    <property type="match status" value="1"/>
</dbReference>
<dbReference type="Pfam" id="PF00989">
    <property type="entry name" value="PAS"/>
    <property type="match status" value="1"/>
</dbReference>
<dbReference type="CDD" id="cd01949">
    <property type="entry name" value="GGDEF"/>
    <property type="match status" value="1"/>
</dbReference>
<dbReference type="InterPro" id="IPR003018">
    <property type="entry name" value="GAF"/>
</dbReference>
<sequence>MIKGKSLFLEIINDIIYMVRIEGSQDPATAKVEYINSRVKELTGYEPKDFISDPSLWVNLVHPEDVDSVLRVTLKLLKEKEPQVREYRVRTRKGNYIWVEDRIIPILEKRKLVGFVGVARDITRRKTLEELTLLALELDLRELFNRAVSLVREAFNADLVVIYEVPEGEREGVLRAGIGVERKLIDRYRLPLQEGTEFYYTYTSQKPVVVKDVDKEKRFKFTPDTYLLGLKSGLCIPIREEEPYGTLCVYFREARDFTKEELDFVNSISNILGLATKRHRYKNRLEDSERKLQKANRLYKTLSVISEVILKERELKALFLQVCIACTTFGGFKAAWAGLFRNSHFEVFSSCGDTGDFFREVEAPLLERIEEGVGPCGKAFLTGDIVVNNDTKTSVKERELRESMLKRGFLSSASVPLRRNGKVIGLLVLYAGEKDFFDEETVRLVREIGEALSFSIVFIEKEKELNTLSLAIEQTSDWVLITDKEGVIQYVNRAVTDITGYSQEELLGQTPRIFKSGKHTRSFYKKLWEKLLSGERFSSVFINRDKRGKVFYLDQTITPIKDSSGEVVGFVSTGKDITHERELQDRLNYIAYYDPVTELPNRVNFIERLKFALSRLKLTGRSLAVLFIDVDRFKYVNDTYGYLVGDGVLKEIARRMRSSLREGDTVARLGSDEFGVILTDLARKEDIPRVMEKLFSAMEEPIVVDGKEVIVTLSVGISIFPDDGSDAEDLVKKAEMALAHAKEDIRNSYQFFKEDMNVHITEFVLLERHLFRALDRGEFVIHYQPYYDLKGMIPSGVEALLRWNSEDIGFVFPSRFIPVLESTGLIVKVGEWLLGEVCETIKRIEKPVSVNISPVQFKDKTFPKRVEQVLERHGVDGSFLTLEITESTLMEDVEFAQRSLKRLKSLGVKVAIDDFGTGYSSLAYLKFLPVDFLKIDVSFVREIDTDPDDRAIVNAIIQLAKNLGLRTIAEGIESEEHLQILKELGCDFGQGYFLGKPMPEGEVMRVLGL</sequence>
<dbReference type="NCBIfam" id="TIGR00229">
    <property type="entry name" value="sensory_box"/>
    <property type="match status" value="2"/>
</dbReference>
<dbReference type="PROSITE" id="PS50883">
    <property type="entry name" value="EAL"/>
    <property type="match status" value="1"/>
</dbReference>
<dbReference type="Gene3D" id="3.20.20.450">
    <property type="entry name" value="EAL domain"/>
    <property type="match status" value="1"/>
</dbReference>
<keyword evidence="1" id="KW-0175">Coiled coil</keyword>
<dbReference type="InterPro" id="IPR013767">
    <property type="entry name" value="PAS_fold"/>
</dbReference>
<evidence type="ECO:0000313" key="6">
    <source>
        <dbReference type="EMBL" id="RLJ69965.1"/>
    </source>
</evidence>
<name>A0A497XM83_9AQUI</name>
<accession>A0A497XM83</accession>
<reference evidence="6 7" key="1">
    <citation type="submission" date="2018-10" db="EMBL/GenBank/DDBJ databases">
        <title>Genomic Encyclopedia of Archaeal and Bacterial Type Strains, Phase II (KMG-II): from individual species to whole genera.</title>
        <authorList>
            <person name="Goeker M."/>
        </authorList>
    </citation>
    <scope>NUCLEOTIDE SEQUENCE [LARGE SCALE GENOMIC DNA]</scope>
    <source>
        <strain evidence="6 7">DSM 16510</strain>
    </source>
</reference>
<dbReference type="SMART" id="SM00091">
    <property type="entry name" value="PAS"/>
    <property type="match status" value="2"/>
</dbReference>
<dbReference type="PROSITE" id="PS50113">
    <property type="entry name" value="PAC"/>
    <property type="match status" value="2"/>
</dbReference>
<dbReference type="RefSeq" id="WP_121008970.1">
    <property type="nucleotide sequence ID" value="NZ_RCCJ01000001.1"/>
</dbReference>
<dbReference type="Pfam" id="PF00563">
    <property type="entry name" value="EAL"/>
    <property type="match status" value="1"/>
</dbReference>
<dbReference type="Pfam" id="PF08447">
    <property type="entry name" value="PAS_3"/>
    <property type="match status" value="1"/>
</dbReference>
<dbReference type="SMART" id="SM00065">
    <property type="entry name" value="GAF"/>
    <property type="match status" value="2"/>
</dbReference>
<dbReference type="PANTHER" id="PTHR44757">
    <property type="entry name" value="DIGUANYLATE CYCLASE DGCP"/>
    <property type="match status" value="1"/>
</dbReference>
<dbReference type="Gene3D" id="3.30.450.20">
    <property type="entry name" value="PAS domain"/>
    <property type="match status" value="2"/>
</dbReference>
<dbReference type="NCBIfam" id="TIGR00254">
    <property type="entry name" value="GGDEF"/>
    <property type="match status" value="1"/>
</dbReference>
<dbReference type="Pfam" id="PF00990">
    <property type="entry name" value="GGDEF"/>
    <property type="match status" value="1"/>
</dbReference>
<dbReference type="InterPro" id="IPR000700">
    <property type="entry name" value="PAS-assoc_C"/>
</dbReference>
<dbReference type="InterPro" id="IPR029016">
    <property type="entry name" value="GAF-like_dom_sf"/>
</dbReference>
<proteinExistence type="predicted"/>
<dbReference type="PROSITE" id="PS50112">
    <property type="entry name" value="PAS"/>
    <property type="match status" value="2"/>
</dbReference>
<dbReference type="PANTHER" id="PTHR44757:SF2">
    <property type="entry name" value="BIOFILM ARCHITECTURE MAINTENANCE PROTEIN MBAA"/>
    <property type="match status" value="1"/>
</dbReference>
<feature type="domain" description="GGDEF" evidence="5">
    <location>
        <begin position="621"/>
        <end position="754"/>
    </location>
</feature>
<dbReference type="InterPro" id="IPR013655">
    <property type="entry name" value="PAS_fold_3"/>
</dbReference>
<gene>
    <name evidence="6" type="ORF">BCF55_0225</name>
</gene>
<dbReference type="SUPFAM" id="SSF55781">
    <property type="entry name" value="GAF domain-like"/>
    <property type="match status" value="2"/>
</dbReference>
<dbReference type="SMART" id="SM00052">
    <property type="entry name" value="EAL"/>
    <property type="match status" value="1"/>
</dbReference>
<feature type="domain" description="EAL" evidence="4">
    <location>
        <begin position="763"/>
        <end position="1009"/>
    </location>
</feature>
<dbReference type="InterPro" id="IPR001610">
    <property type="entry name" value="PAC"/>
</dbReference>
<dbReference type="InterPro" id="IPR000014">
    <property type="entry name" value="PAS"/>
</dbReference>